<protein>
    <submittedName>
        <fullName evidence="1">Uncharacterized protein</fullName>
    </submittedName>
</protein>
<evidence type="ECO:0000313" key="1">
    <source>
        <dbReference type="EMBL" id="SVD67596.1"/>
    </source>
</evidence>
<proteinExistence type="predicted"/>
<dbReference type="AlphaFoldDB" id="A0A382X8T5"/>
<reference evidence="1" key="1">
    <citation type="submission" date="2018-05" db="EMBL/GenBank/DDBJ databases">
        <authorList>
            <person name="Lanie J.A."/>
            <person name="Ng W.-L."/>
            <person name="Kazmierczak K.M."/>
            <person name="Andrzejewski T.M."/>
            <person name="Davidsen T.M."/>
            <person name="Wayne K.J."/>
            <person name="Tettelin H."/>
            <person name="Glass J.I."/>
            <person name="Rusch D."/>
            <person name="Podicherti R."/>
            <person name="Tsui H.-C.T."/>
            <person name="Winkler M.E."/>
        </authorList>
    </citation>
    <scope>NUCLEOTIDE SEQUENCE</scope>
</reference>
<gene>
    <name evidence="1" type="ORF">METZ01_LOCUS420450</name>
</gene>
<feature type="non-terminal residue" evidence="1">
    <location>
        <position position="72"/>
    </location>
</feature>
<sequence length="72" mass="7778">VEDGRLLAGFYPGGTSTAQTREKLGQLLDAGIRSFINLTEEGESGTVAGLLRSYQATLRDLAEERDLDVAYT</sequence>
<name>A0A382X8T5_9ZZZZ</name>
<organism evidence="1">
    <name type="scientific">marine metagenome</name>
    <dbReference type="NCBI Taxonomy" id="408172"/>
    <lineage>
        <taxon>unclassified sequences</taxon>
        <taxon>metagenomes</taxon>
        <taxon>ecological metagenomes</taxon>
    </lineage>
</organism>
<feature type="non-terminal residue" evidence="1">
    <location>
        <position position="1"/>
    </location>
</feature>
<dbReference type="EMBL" id="UINC01165926">
    <property type="protein sequence ID" value="SVD67596.1"/>
    <property type="molecule type" value="Genomic_DNA"/>
</dbReference>
<accession>A0A382X8T5</accession>